<reference evidence="3 4" key="1">
    <citation type="submission" date="2011-10" db="EMBL/GenBank/DDBJ databases">
        <title>Genome sequence of Gluconobacter morbifer G707, isolated from Drosophila gut.</title>
        <authorList>
            <person name="Lee W.-J."/>
            <person name="Kim E.-K."/>
        </authorList>
    </citation>
    <scope>NUCLEOTIDE SEQUENCE [LARGE SCALE GENOMIC DNA]</scope>
    <source>
        <strain evidence="3 4">G707</strain>
    </source>
</reference>
<comment type="caution">
    <text evidence="3">The sequence shown here is derived from an EMBL/GenBank/DDBJ whole genome shotgun (WGS) entry which is preliminary data.</text>
</comment>
<dbReference type="eggNOG" id="COG3009">
    <property type="taxonomic scope" value="Bacteria"/>
</dbReference>
<dbReference type="SUPFAM" id="SSF159594">
    <property type="entry name" value="XCC0632-like"/>
    <property type="match status" value="1"/>
</dbReference>
<keyword evidence="1" id="KW-0732">Signal</keyword>
<dbReference type="OrthoDB" id="7346275at2"/>
<evidence type="ECO:0000259" key="2">
    <source>
        <dbReference type="Pfam" id="PF03886"/>
    </source>
</evidence>
<name>G6XHJ7_9PROT</name>
<protein>
    <recommendedName>
        <fullName evidence="2">ABC-type transport auxiliary lipoprotein component domain-containing protein</fullName>
    </recommendedName>
</protein>
<dbReference type="Pfam" id="PF03886">
    <property type="entry name" value="ABC_trans_aux"/>
    <property type="match status" value="1"/>
</dbReference>
<dbReference type="Proteomes" id="UP000004949">
    <property type="component" value="Unassembled WGS sequence"/>
</dbReference>
<organism evidence="3 4">
    <name type="scientific">Gluconobacter morbifer G707</name>
    <dbReference type="NCBI Taxonomy" id="1088869"/>
    <lineage>
        <taxon>Bacteria</taxon>
        <taxon>Pseudomonadati</taxon>
        <taxon>Pseudomonadota</taxon>
        <taxon>Alphaproteobacteria</taxon>
        <taxon>Acetobacterales</taxon>
        <taxon>Acetobacteraceae</taxon>
        <taxon>Gluconobacter</taxon>
    </lineage>
</organism>
<evidence type="ECO:0000313" key="3">
    <source>
        <dbReference type="EMBL" id="EHH69655.1"/>
    </source>
</evidence>
<gene>
    <name evidence="3" type="ORF">GMO_09630</name>
</gene>
<feature type="domain" description="ABC-type transport auxiliary lipoprotein component" evidence="2">
    <location>
        <begin position="27"/>
        <end position="186"/>
    </location>
</feature>
<sequence length="192" mass="20849">MRVLPLTVSAFMLVTLSGCASPPLRFYTLGAPAISHDDSTLPANAPVIAIARVNLPDYLDTQDMIVRDGSQLERSASGRWGSRLSQGITDLITAHLAKSWPSCLVTTQSQSITTPDVRLVINITRLDLDSQGQGTLEADWAFVPRDENHPVLKNRGIFSVRGAVSSDMENADLTRNLVQQLASRLAQTQPTP</sequence>
<evidence type="ECO:0000313" key="4">
    <source>
        <dbReference type="Proteomes" id="UP000004949"/>
    </source>
</evidence>
<dbReference type="AlphaFoldDB" id="G6XHJ7"/>
<dbReference type="PROSITE" id="PS51257">
    <property type="entry name" value="PROKAR_LIPOPROTEIN"/>
    <property type="match status" value="1"/>
</dbReference>
<dbReference type="EMBL" id="AGQV01000001">
    <property type="protein sequence ID" value="EHH69655.1"/>
    <property type="molecule type" value="Genomic_DNA"/>
</dbReference>
<feature type="signal peptide" evidence="1">
    <location>
        <begin position="1"/>
        <end position="20"/>
    </location>
</feature>
<dbReference type="InterPro" id="IPR005586">
    <property type="entry name" value="ABC_trans_aux"/>
</dbReference>
<dbReference type="Gene3D" id="3.40.50.10610">
    <property type="entry name" value="ABC-type transport auxiliary lipoprotein component"/>
    <property type="match status" value="1"/>
</dbReference>
<feature type="chain" id="PRO_5003489693" description="ABC-type transport auxiliary lipoprotein component domain-containing protein" evidence="1">
    <location>
        <begin position="21"/>
        <end position="192"/>
    </location>
</feature>
<proteinExistence type="predicted"/>
<keyword evidence="4" id="KW-1185">Reference proteome</keyword>
<dbReference type="PATRIC" id="fig|1088869.3.peg.968"/>
<dbReference type="STRING" id="1088869.GMO_09630"/>
<evidence type="ECO:0000256" key="1">
    <source>
        <dbReference type="SAM" id="SignalP"/>
    </source>
</evidence>
<accession>G6XHJ7</accession>
<dbReference type="RefSeq" id="WP_008851112.1">
    <property type="nucleotide sequence ID" value="NZ_AGQV01000001.1"/>
</dbReference>